<keyword evidence="3" id="KW-1185">Reference proteome</keyword>
<dbReference type="InterPro" id="IPR038883">
    <property type="entry name" value="AN11006-like"/>
</dbReference>
<gene>
    <name evidence="2" type="ORF">UCDDA912_g00208</name>
</gene>
<feature type="region of interest" description="Disordered" evidence="1">
    <location>
        <begin position="1"/>
        <end position="22"/>
    </location>
</feature>
<reference evidence="2 3" key="1">
    <citation type="submission" date="2015-05" db="EMBL/GenBank/DDBJ databases">
        <title>Distinctive expansion of gene families associated with plant cell wall degradation and secondary metabolism in the genomes of grapevine trunk pathogens.</title>
        <authorList>
            <person name="Lawrence D.P."/>
            <person name="Travadon R."/>
            <person name="Rolshausen P.E."/>
            <person name="Baumgartner K."/>
        </authorList>
    </citation>
    <scope>NUCLEOTIDE SEQUENCE [LARGE SCALE GENOMIC DNA]</scope>
    <source>
        <strain evidence="2">DA912</strain>
    </source>
</reference>
<dbReference type="Proteomes" id="UP000034680">
    <property type="component" value="Unassembled WGS sequence"/>
</dbReference>
<feature type="compositionally biased region" description="Basic residues" evidence="1">
    <location>
        <begin position="1"/>
        <end position="10"/>
    </location>
</feature>
<dbReference type="OrthoDB" id="5372935at2759"/>
<reference evidence="2 3" key="2">
    <citation type="submission" date="2015-05" db="EMBL/GenBank/DDBJ databases">
        <authorList>
            <person name="Morales-Cruz A."/>
            <person name="Amrine K.C."/>
            <person name="Cantu D."/>
        </authorList>
    </citation>
    <scope>NUCLEOTIDE SEQUENCE [LARGE SCALE GENOMIC DNA]</scope>
    <source>
        <strain evidence="2">DA912</strain>
    </source>
</reference>
<dbReference type="PANTHER" id="PTHR42085">
    <property type="entry name" value="F-BOX DOMAIN-CONTAINING PROTEIN"/>
    <property type="match status" value="1"/>
</dbReference>
<proteinExistence type="predicted"/>
<dbReference type="EMBL" id="LCUC01000009">
    <property type="protein sequence ID" value="KKY39783.1"/>
    <property type="molecule type" value="Genomic_DNA"/>
</dbReference>
<protein>
    <submittedName>
        <fullName evidence="2">Putative 3 exoribonuclease family protein</fullName>
    </submittedName>
</protein>
<sequence>MPRRQVKGARARGIASPTPISSNLTTPISSALTSAYTTEAELDHDDPNNLAIGALTLDVPIANRKPQKQAVKPFPFLDLPSELRIKIYAFHFADIGPVVDLEPGNYFSIHKRLSILRVCRQFYREASHLFYSSKTFRVFPIDGRYSRKKLGLLARLKPQSRAHLTSLELRLGPGFNKPYRSWAVNDLLGLKDCVNVRRLSVYVEIDPSDGIFNGWRRSTGFYEAFSQGLLDGLLEGLPSVESVQFDANPAVKRAGDMMQGLLEVVAASDRDVTWGPERGWTDNEEDEIDHEPPMGPTAAIDWSLPPHAVMAALAQEVLA</sequence>
<dbReference type="PANTHER" id="PTHR42085:SF2">
    <property type="entry name" value="F-BOX DOMAIN-CONTAINING PROTEIN"/>
    <property type="match status" value="1"/>
</dbReference>
<comment type="caution">
    <text evidence="2">The sequence shown here is derived from an EMBL/GenBank/DDBJ whole genome shotgun (WGS) entry which is preliminary data.</text>
</comment>
<evidence type="ECO:0000256" key="1">
    <source>
        <dbReference type="SAM" id="MobiDB-lite"/>
    </source>
</evidence>
<dbReference type="AlphaFoldDB" id="A0A0G2HYM1"/>
<organism evidence="2 3">
    <name type="scientific">Diaporthe ampelina</name>
    <dbReference type="NCBI Taxonomy" id="1214573"/>
    <lineage>
        <taxon>Eukaryota</taxon>
        <taxon>Fungi</taxon>
        <taxon>Dikarya</taxon>
        <taxon>Ascomycota</taxon>
        <taxon>Pezizomycotina</taxon>
        <taxon>Sordariomycetes</taxon>
        <taxon>Sordariomycetidae</taxon>
        <taxon>Diaporthales</taxon>
        <taxon>Diaporthaceae</taxon>
        <taxon>Diaporthe</taxon>
    </lineage>
</organism>
<evidence type="ECO:0000313" key="2">
    <source>
        <dbReference type="EMBL" id="KKY39783.1"/>
    </source>
</evidence>
<name>A0A0G2HYM1_9PEZI</name>
<evidence type="ECO:0000313" key="3">
    <source>
        <dbReference type="Proteomes" id="UP000034680"/>
    </source>
</evidence>
<accession>A0A0G2HYM1</accession>